<dbReference type="EMBL" id="HBFQ01046170">
    <property type="protein sequence ID" value="CAD8858502.1"/>
    <property type="molecule type" value="Transcribed_RNA"/>
</dbReference>
<accession>A0A7S1FDA5</accession>
<gene>
    <name evidence="2" type="ORF">NSCI0253_LOCUS32856</name>
</gene>
<evidence type="ECO:0000256" key="1">
    <source>
        <dbReference type="SAM" id="Phobius"/>
    </source>
</evidence>
<feature type="transmembrane region" description="Helical" evidence="1">
    <location>
        <begin position="77"/>
        <end position="98"/>
    </location>
</feature>
<organism evidence="2">
    <name type="scientific">Noctiluca scintillans</name>
    <name type="common">Sea sparkle</name>
    <name type="synonym">Red tide dinoflagellate</name>
    <dbReference type="NCBI Taxonomy" id="2966"/>
    <lineage>
        <taxon>Eukaryota</taxon>
        <taxon>Sar</taxon>
        <taxon>Alveolata</taxon>
        <taxon>Dinophyceae</taxon>
        <taxon>Noctilucales</taxon>
        <taxon>Noctilucaceae</taxon>
        <taxon>Noctiluca</taxon>
    </lineage>
</organism>
<reference evidence="2" key="1">
    <citation type="submission" date="2021-01" db="EMBL/GenBank/DDBJ databases">
        <authorList>
            <person name="Corre E."/>
            <person name="Pelletier E."/>
            <person name="Niang G."/>
            <person name="Scheremetjew M."/>
            <person name="Finn R."/>
            <person name="Kale V."/>
            <person name="Holt S."/>
            <person name="Cochrane G."/>
            <person name="Meng A."/>
            <person name="Brown T."/>
            <person name="Cohen L."/>
        </authorList>
    </citation>
    <scope>NUCLEOTIDE SEQUENCE</scope>
</reference>
<evidence type="ECO:0000313" key="2">
    <source>
        <dbReference type="EMBL" id="CAD8858502.1"/>
    </source>
</evidence>
<keyword evidence="1" id="KW-0472">Membrane</keyword>
<name>A0A7S1FDA5_NOCSC</name>
<sequence>MNADGGPAEPPLQKAVLMVVEGIWQYAYVGVVLFAFYEDRALCSCGVAGYVALFSTVIALELLGFAPTRGLRLWDTAIPICGSLAVVTSVACRLMALQPVTSAVPLYVCAVLCSTVAAITALAVRFDKESRARP</sequence>
<keyword evidence="1" id="KW-0812">Transmembrane</keyword>
<keyword evidence="1" id="KW-1133">Transmembrane helix</keyword>
<protein>
    <submittedName>
        <fullName evidence="2">Uncharacterized protein</fullName>
    </submittedName>
</protein>
<feature type="transmembrane region" description="Helical" evidence="1">
    <location>
        <begin position="104"/>
        <end position="124"/>
    </location>
</feature>
<feature type="transmembrane region" description="Helical" evidence="1">
    <location>
        <begin position="15"/>
        <end position="35"/>
    </location>
</feature>
<feature type="transmembrane region" description="Helical" evidence="1">
    <location>
        <begin position="47"/>
        <end position="65"/>
    </location>
</feature>
<dbReference type="AlphaFoldDB" id="A0A7S1FDA5"/>
<proteinExistence type="predicted"/>